<evidence type="ECO:0000256" key="1">
    <source>
        <dbReference type="SAM" id="Phobius"/>
    </source>
</evidence>
<comment type="caution">
    <text evidence="3">The sequence shown here is derived from an EMBL/GenBank/DDBJ whole genome shotgun (WGS) entry which is preliminary data.</text>
</comment>
<dbReference type="Gene3D" id="3.40.50.300">
    <property type="entry name" value="P-loop containing nucleotide triphosphate hydrolases"/>
    <property type="match status" value="1"/>
</dbReference>
<organism evidence="3 4">
    <name type="scientific">Streptococcus mitis</name>
    <dbReference type="NCBI Taxonomy" id="28037"/>
    <lineage>
        <taxon>Bacteria</taxon>
        <taxon>Bacillati</taxon>
        <taxon>Bacillota</taxon>
        <taxon>Bacilli</taxon>
        <taxon>Lactobacillales</taxon>
        <taxon>Streptococcaceae</taxon>
        <taxon>Streptococcus</taxon>
        <taxon>Streptococcus mitis group</taxon>
    </lineage>
</organism>
<reference evidence="3 4" key="1">
    <citation type="submission" date="2017-12" db="EMBL/GenBank/DDBJ databases">
        <title>Phylogenetic diversity of female urinary microbiome.</title>
        <authorList>
            <person name="Thomas-White K."/>
            <person name="Wolfe A.J."/>
        </authorList>
    </citation>
    <scope>NUCLEOTIDE SEQUENCE [LARGE SCALE GENOMIC DNA]</scope>
    <source>
        <strain evidence="3 4">UMB1341</strain>
    </source>
</reference>
<evidence type="ECO:0000259" key="2">
    <source>
        <dbReference type="Pfam" id="PF07693"/>
    </source>
</evidence>
<dbReference type="Proteomes" id="UP000234971">
    <property type="component" value="Unassembled WGS sequence"/>
</dbReference>
<keyword evidence="1" id="KW-0812">Transmembrane</keyword>
<dbReference type="Pfam" id="PF07693">
    <property type="entry name" value="KAP_NTPase"/>
    <property type="match status" value="1"/>
</dbReference>
<proteinExistence type="predicted"/>
<accession>A0A2I1Z0L2</accession>
<dbReference type="SUPFAM" id="SSF52540">
    <property type="entry name" value="P-loop containing nucleoside triphosphate hydrolases"/>
    <property type="match status" value="1"/>
</dbReference>
<name>A0A2I1Z0L2_STRMT</name>
<feature type="transmembrane region" description="Helical" evidence="1">
    <location>
        <begin position="112"/>
        <end position="133"/>
    </location>
</feature>
<keyword evidence="1" id="KW-1133">Transmembrane helix</keyword>
<dbReference type="EMBL" id="PKIE01000001">
    <property type="protein sequence ID" value="PLA60697.1"/>
    <property type="molecule type" value="Genomic_DNA"/>
</dbReference>
<evidence type="ECO:0000313" key="3">
    <source>
        <dbReference type="EMBL" id="PLA60697.1"/>
    </source>
</evidence>
<dbReference type="RefSeq" id="WP_049524649.1">
    <property type="nucleotide sequence ID" value="NZ_JAJNSD010000006.1"/>
</dbReference>
<evidence type="ECO:0000313" key="4">
    <source>
        <dbReference type="Proteomes" id="UP000234971"/>
    </source>
</evidence>
<gene>
    <name evidence="3" type="ORF">CYK18_00310</name>
</gene>
<sequence length="593" mass="69927">MAEKNFIELDKIEILTAAQNFANLLNENKTYFLNGTWGSGKSTFLKEVDDTKQVKLVTIDFWRLNDSRSTLETVFAKLHPYVYWGLRLVVILCIALSILMTNVVDLGLSVLVPNWVVLFAGVIALIVAIHQFLKIKSDGIYSWLLTKNYLSCRKKVLVVDDFDRMTEEQQEASYKLFSLLNGKLPIIFVGDIDIIHRNNSNYLSKIIDRRIELPFVLHPTKIWSDYFEQLENRLEIKLSDVFKDVFIKDGKNLRDRERFNDYVNLELIGRNKVKYVQIEQQLVVLYLFLYYPKFYESLKTGKGSIEIDSNKQLLIEELHNILFKKNDLYPSCYVSNREGYLINEVPSNRRTDELIKIINDGQQLSNEILLSQNDFLDFINGEYEKLTNQQQDLLFSNALKLSTHSEDNLLINLILQKKVKTKIPEYRIGTQDVNTELVENTYLFLMKVLGKTDVSEIFYFIFKHKIFRYQDMVGLDIGLSPYNKEFSSYRWKYIIIMMHLYELDKVLQFLDWSNTIWEAINKLSTEEFLRFWLEFGFISNKDPNKPGYDSKNKEYIFVKDFDTYADEADMIFLKESNKNRLNKLKEEGFKFED</sequence>
<protein>
    <submittedName>
        <fullName evidence="3">NTPase</fullName>
    </submittedName>
</protein>
<feature type="domain" description="KAP NTPase" evidence="2">
    <location>
        <begin position="18"/>
        <end position="214"/>
    </location>
</feature>
<dbReference type="InterPro" id="IPR011646">
    <property type="entry name" value="KAP_P-loop"/>
</dbReference>
<dbReference type="AlphaFoldDB" id="A0A2I1Z0L2"/>
<dbReference type="InterPro" id="IPR027417">
    <property type="entry name" value="P-loop_NTPase"/>
</dbReference>
<feature type="transmembrane region" description="Helical" evidence="1">
    <location>
        <begin position="81"/>
        <end position="100"/>
    </location>
</feature>
<keyword evidence="1" id="KW-0472">Membrane</keyword>